<dbReference type="InterPro" id="IPR050109">
    <property type="entry name" value="HTH-type_TetR-like_transc_reg"/>
</dbReference>
<dbReference type="PANTHER" id="PTHR30055:SF238">
    <property type="entry name" value="MYCOFACTOCIN BIOSYNTHESIS TRANSCRIPTIONAL REGULATOR MFTR-RELATED"/>
    <property type="match status" value="1"/>
</dbReference>
<name>A0ABV6CJ69_9RHOB</name>
<evidence type="ECO:0000259" key="4">
    <source>
        <dbReference type="Pfam" id="PF00440"/>
    </source>
</evidence>
<dbReference type="Pfam" id="PF00440">
    <property type="entry name" value="TetR_N"/>
    <property type="match status" value="1"/>
</dbReference>
<keyword evidence="6" id="KW-1185">Reference proteome</keyword>
<dbReference type="RefSeq" id="WP_265505885.1">
    <property type="nucleotide sequence ID" value="NZ_JAOTBE010000005.1"/>
</dbReference>
<dbReference type="InterPro" id="IPR009057">
    <property type="entry name" value="Homeodomain-like_sf"/>
</dbReference>
<evidence type="ECO:0000313" key="6">
    <source>
        <dbReference type="Proteomes" id="UP001589795"/>
    </source>
</evidence>
<accession>A0ABV6CJ69</accession>
<dbReference type="PANTHER" id="PTHR30055">
    <property type="entry name" value="HTH-TYPE TRANSCRIPTIONAL REGULATOR RUTR"/>
    <property type="match status" value="1"/>
</dbReference>
<dbReference type="InterPro" id="IPR001647">
    <property type="entry name" value="HTH_TetR"/>
</dbReference>
<keyword evidence="2" id="KW-0238">DNA-binding</keyword>
<evidence type="ECO:0000256" key="3">
    <source>
        <dbReference type="ARBA" id="ARBA00023163"/>
    </source>
</evidence>
<dbReference type="Gene3D" id="1.10.357.10">
    <property type="entry name" value="Tetracycline Repressor, domain 2"/>
    <property type="match status" value="1"/>
</dbReference>
<sequence>MSTNLRDRRRRETSREIQLAALNVALRTGYGAATTEAIAAEAGISPRTFFNYYCNKQAAILGQPPVLDVEAGRWIVTSDGPLIDDISRLLGEMLCEDRPDRGILKRIIQVVDQTPELLAVFRKSMDEMTLALSGLLEARLGRDMAFEARLLAELGTHALSNAVKAWAEGTICSEDDIRAMTRDQLDRVAKLLC</sequence>
<organism evidence="5 6">
    <name type="scientific">Paracoccus rhizosphaerae</name>
    <dbReference type="NCBI Taxonomy" id="1133347"/>
    <lineage>
        <taxon>Bacteria</taxon>
        <taxon>Pseudomonadati</taxon>
        <taxon>Pseudomonadota</taxon>
        <taxon>Alphaproteobacteria</taxon>
        <taxon>Rhodobacterales</taxon>
        <taxon>Paracoccaceae</taxon>
        <taxon>Paracoccus</taxon>
    </lineage>
</organism>
<proteinExistence type="predicted"/>
<evidence type="ECO:0000256" key="2">
    <source>
        <dbReference type="ARBA" id="ARBA00023125"/>
    </source>
</evidence>
<dbReference type="SUPFAM" id="SSF46689">
    <property type="entry name" value="Homeodomain-like"/>
    <property type="match status" value="1"/>
</dbReference>
<keyword evidence="1" id="KW-0805">Transcription regulation</keyword>
<dbReference type="EMBL" id="JBHLWQ010000102">
    <property type="protein sequence ID" value="MFC0200794.1"/>
    <property type="molecule type" value="Genomic_DNA"/>
</dbReference>
<dbReference type="Gene3D" id="1.10.10.60">
    <property type="entry name" value="Homeodomain-like"/>
    <property type="match status" value="1"/>
</dbReference>
<keyword evidence="3" id="KW-0804">Transcription</keyword>
<protein>
    <submittedName>
        <fullName evidence="5">TetR family transcriptional regulator</fullName>
    </submittedName>
</protein>
<gene>
    <name evidence="5" type="ORF">ACFFIZ_10860</name>
</gene>
<comment type="caution">
    <text evidence="5">The sequence shown here is derived from an EMBL/GenBank/DDBJ whole genome shotgun (WGS) entry which is preliminary data.</text>
</comment>
<feature type="domain" description="HTH tetR-type" evidence="4">
    <location>
        <begin position="20"/>
        <end position="58"/>
    </location>
</feature>
<dbReference type="Proteomes" id="UP001589795">
    <property type="component" value="Unassembled WGS sequence"/>
</dbReference>
<reference evidence="5 6" key="1">
    <citation type="submission" date="2024-09" db="EMBL/GenBank/DDBJ databases">
        <authorList>
            <person name="Sun Q."/>
            <person name="Mori K."/>
        </authorList>
    </citation>
    <scope>NUCLEOTIDE SEQUENCE [LARGE SCALE GENOMIC DNA]</scope>
    <source>
        <strain evidence="5 6">CCM 7904</strain>
    </source>
</reference>
<evidence type="ECO:0000256" key="1">
    <source>
        <dbReference type="ARBA" id="ARBA00023015"/>
    </source>
</evidence>
<evidence type="ECO:0000313" key="5">
    <source>
        <dbReference type="EMBL" id="MFC0200794.1"/>
    </source>
</evidence>